<feature type="domain" description="Beta-lactamase class A catalytic" evidence="1">
    <location>
        <begin position="19"/>
        <end position="268"/>
    </location>
</feature>
<sequence length="297" mass="32377">MGWQQALEDVLTDSPGVFGVAATHLETGKTAGNLDDQLFQLASAFKIPIMVTLMREVEAGNIRLDQRVTLKQDERVPGSGVLQELDAGAALTVKDLATLMTIVSDNYATDLVLELVGGIEQVTAHMHELGLKNVHLRHTCWQLLNHCVGMNEPAPSEAGFHEYERREDTGEYEIILDVSKPTLENNVATPADLNRLLIMIAQKEILTPASCDLMLDILRRQQYNSRLPFLLPEGTKVAHKTGTVNAVVNDAGIIYLPNGKGTIAITVLSRGVTEKSAAELTIARVARAIYDQAMGAE</sequence>
<reference evidence="3" key="2">
    <citation type="submission" date="2015-07" db="EMBL/GenBank/DDBJ databases">
        <title>MeaNS - Measles Nucleotide Surveillance Program.</title>
        <authorList>
            <person name="Tran T."/>
            <person name="Druce J."/>
        </authorList>
    </citation>
    <scope>NUCLEOTIDE SEQUENCE</scope>
    <source>
        <strain evidence="3">DSM 9887</strain>
    </source>
</reference>
<keyword evidence="5" id="KW-1185">Reference proteome</keyword>
<dbReference type="GO" id="GO:0030655">
    <property type="term" value="P:beta-lactam antibiotic catabolic process"/>
    <property type="evidence" value="ECO:0007669"/>
    <property type="project" value="InterPro"/>
</dbReference>
<dbReference type="Proteomes" id="UP000319578">
    <property type="component" value="Unassembled WGS sequence"/>
</dbReference>
<dbReference type="PANTHER" id="PTHR35333">
    <property type="entry name" value="BETA-LACTAMASE"/>
    <property type="match status" value="1"/>
</dbReference>
<name>A0A0K9YKP9_9BACL</name>
<dbReference type="InterPro" id="IPR045155">
    <property type="entry name" value="Beta-lactam_cat"/>
</dbReference>
<proteinExistence type="predicted"/>
<evidence type="ECO:0000313" key="3">
    <source>
        <dbReference type="EMBL" id="KNB69232.1"/>
    </source>
</evidence>
<evidence type="ECO:0000313" key="2">
    <source>
        <dbReference type="EMBL" id="GED71633.1"/>
    </source>
</evidence>
<dbReference type="OrthoDB" id="9775096at2"/>
<comment type="caution">
    <text evidence="3">The sequence shown here is derived from an EMBL/GenBank/DDBJ whole genome shotgun (WGS) entry which is preliminary data.</text>
</comment>
<dbReference type="SUPFAM" id="SSF56601">
    <property type="entry name" value="beta-lactamase/transpeptidase-like"/>
    <property type="match status" value="1"/>
</dbReference>
<dbReference type="InterPro" id="IPR000871">
    <property type="entry name" value="Beta-lactam_class-A"/>
</dbReference>
<dbReference type="RefSeq" id="WP_049741230.1">
    <property type="nucleotide sequence ID" value="NZ_BJON01000022.1"/>
</dbReference>
<protein>
    <submittedName>
        <fullName evidence="3">Beta-lactamase</fullName>
    </submittedName>
</protein>
<dbReference type="PATRIC" id="fig|54915.3.peg.4207"/>
<reference evidence="4" key="1">
    <citation type="submission" date="2015-07" db="EMBL/GenBank/DDBJ databases">
        <title>Genome sequencing project for genomic taxonomy and phylogenomics of Bacillus-like bacteria.</title>
        <authorList>
            <person name="Liu B."/>
            <person name="Wang J."/>
            <person name="Zhu Y."/>
            <person name="Liu G."/>
            <person name="Chen Q."/>
            <person name="Chen Z."/>
            <person name="Lan J."/>
            <person name="Che J."/>
            <person name="Ge C."/>
            <person name="Shi H."/>
            <person name="Pan Z."/>
            <person name="Liu X."/>
        </authorList>
    </citation>
    <scope>NUCLEOTIDE SEQUENCE [LARGE SCALE GENOMIC DNA]</scope>
    <source>
        <strain evidence="4">DSM 9887</strain>
    </source>
</reference>
<dbReference type="Proteomes" id="UP000036834">
    <property type="component" value="Unassembled WGS sequence"/>
</dbReference>
<gene>
    <name evidence="3" type="ORF">ADS79_25280</name>
    <name evidence="2" type="ORF">BRE01_53350</name>
</gene>
<dbReference type="STRING" id="54915.ADS79_25280"/>
<dbReference type="GO" id="GO:0008800">
    <property type="term" value="F:beta-lactamase activity"/>
    <property type="evidence" value="ECO:0007669"/>
    <property type="project" value="InterPro"/>
</dbReference>
<dbReference type="AlphaFoldDB" id="A0A0K9YKP9"/>
<organism evidence="3 4">
    <name type="scientific">Brevibacillus reuszeri</name>
    <dbReference type="NCBI Taxonomy" id="54915"/>
    <lineage>
        <taxon>Bacteria</taxon>
        <taxon>Bacillati</taxon>
        <taxon>Bacillota</taxon>
        <taxon>Bacilli</taxon>
        <taxon>Bacillales</taxon>
        <taxon>Paenibacillaceae</taxon>
        <taxon>Brevibacillus</taxon>
    </lineage>
</organism>
<dbReference type="EMBL" id="BJON01000022">
    <property type="protein sequence ID" value="GED71633.1"/>
    <property type="molecule type" value="Genomic_DNA"/>
</dbReference>
<evidence type="ECO:0000259" key="1">
    <source>
        <dbReference type="Pfam" id="PF13354"/>
    </source>
</evidence>
<reference evidence="2 5" key="3">
    <citation type="submission" date="2019-06" db="EMBL/GenBank/DDBJ databases">
        <title>Whole genome shotgun sequence of Brevibacillus reuszeri NBRC 15719.</title>
        <authorList>
            <person name="Hosoyama A."/>
            <person name="Uohara A."/>
            <person name="Ohji S."/>
            <person name="Ichikawa N."/>
        </authorList>
    </citation>
    <scope>NUCLEOTIDE SEQUENCE [LARGE SCALE GENOMIC DNA]</scope>
    <source>
        <strain evidence="2 5">NBRC 15719</strain>
    </source>
</reference>
<dbReference type="GO" id="GO:0046677">
    <property type="term" value="P:response to antibiotic"/>
    <property type="evidence" value="ECO:0007669"/>
    <property type="project" value="InterPro"/>
</dbReference>
<dbReference type="Pfam" id="PF13354">
    <property type="entry name" value="Beta-lactamase2"/>
    <property type="match status" value="1"/>
</dbReference>
<evidence type="ECO:0000313" key="4">
    <source>
        <dbReference type="Proteomes" id="UP000036834"/>
    </source>
</evidence>
<dbReference type="PANTHER" id="PTHR35333:SF3">
    <property type="entry name" value="BETA-LACTAMASE-TYPE TRANSPEPTIDASE FOLD CONTAINING PROTEIN"/>
    <property type="match status" value="1"/>
</dbReference>
<dbReference type="InterPro" id="IPR012338">
    <property type="entry name" value="Beta-lactam/transpept-like"/>
</dbReference>
<dbReference type="EMBL" id="LGIQ01000011">
    <property type="protein sequence ID" value="KNB69232.1"/>
    <property type="molecule type" value="Genomic_DNA"/>
</dbReference>
<dbReference type="Gene3D" id="3.40.710.10">
    <property type="entry name" value="DD-peptidase/beta-lactamase superfamily"/>
    <property type="match status" value="1"/>
</dbReference>
<evidence type="ECO:0000313" key="5">
    <source>
        <dbReference type="Proteomes" id="UP000319578"/>
    </source>
</evidence>
<accession>A0A0K9YKP9</accession>